<evidence type="ECO:0000313" key="1">
    <source>
        <dbReference type="EMBL" id="RNA00476.1"/>
    </source>
</evidence>
<dbReference type="Proteomes" id="UP000276133">
    <property type="component" value="Unassembled WGS sequence"/>
</dbReference>
<organism evidence="1 2">
    <name type="scientific">Brachionus plicatilis</name>
    <name type="common">Marine rotifer</name>
    <name type="synonym">Brachionus muelleri</name>
    <dbReference type="NCBI Taxonomy" id="10195"/>
    <lineage>
        <taxon>Eukaryota</taxon>
        <taxon>Metazoa</taxon>
        <taxon>Spiralia</taxon>
        <taxon>Gnathifera</taxon>
        <taxon>Rotifera</taxon>
        <taxon>Eurotatoria</taxon>
        <taxon>Monogononta</taxon>
        <taxon>Pseudotrocha</taxon>
        <taxon>Ploima</taxon>
        <taxon>Brachionidae</taxon>
        <taxon>Brachionus</taxon>
    </lineage>
</organism>
<accession>A0A3M7PMY7</accession>
<reference evidence="1 2" key="1">
    <citation type="journal article" date="2018" name="Sci. Rep.">
        <title>Genomic signatures of local adaptation to the degree of environmental predictability in rotifers.</title>
        <authorList>
            <person name="Franch-Gras L."/>
            <person name="Hahn C."/>
            <person name="Garcia-Roger E.M."/>
            <person name="Carmona M.J."/>
            <person name="Serra M."/>
            <person name="Gomez A."/>
        </authorList>
    </citation>
    <scope>NUCLEOTIDE SEQUENCE [LARGE SCALE GENOMIC DNA]</scope>
    <source>
        <strain evidence="1">HYR1</strain>
    </source>
</reference>
<dbReference type="AlphaFoldDB" id="A0A3M7PMY7"/>
<comment type="caution">
    <text evidence="1">The sequence shown here is derived from an EMBL/GenBank/DDBJ whole genome shotgun (WGS) entry which is preliminary data.</text>
</comment>
<evidence type="ECO:0000313" key="2">
    <source>
        <dbReference type="Proteomes" id="UP000276133"/>
    </source>
</evidence>
<name>A0A3M7PMY7_BRAPC</name>
<keyword evidence="2" id="KW-1185">Reference proteome</keyword>
<dbReference type="EMBL" id="REGN01009728">
    <property type="protein sequence ID" value="RNA00476.1"/>
    <property type="molecule type" value="Genomic_DNA"/>
</dbReference>
<protein>
    <submittedName>
        <fullName evidence="1">Uncharacterized protein</fullName>
    </submittedName>
</protein>
<proteinExistence type="predicted"/>
<gene>
    <name evidence="1" type="ORF">BpHYR1_019038</name>
</gene>
<sequence length="172" mass="19201">MTNLLQPADVCWFSQIKRAYHEADEMDGFDNDVDESPVASNDKPTVEMIDEHSVTRALDFVQPQMSSLSLANSKRVISPESVNTPSPLFIDKPQSSSQVNLAPISQTPNISQCILSTQIPLDIMMVRNDPPIYSQNHNIPFFVGTHQGHTVQRLQLQDIPIQQNIQNTSTSV</sequence>
<feature type="non-terminal residue" evidence="1">
    <location>
        <position position="172"/>
    </location>
</feature>